<dbReference type="EMBL" id="AKHW03006231">
    <property type="protein sequence ID" value="KYO22634.1"/>
    <property type="molecule type" value="Genomic_DNA"/>
</dbReference>
<sequence>MALGSTPLAWGLYPKGLHEVCSHLQDLCQCWLEPQCRSKEQILELVEMDQALAILPQEIQSWEWGFGIETCAEAVALAKGFWLGQVEGGESFTPTSILPPYLRVSAAVPSQPHLSQLPVTWLSCPQVTVHGQLEDMALDIEAPEAVTEPLSGMEQPPPHPGHMPKEEAGGVKPPDLWMS</sequence>
<dbReference type="InterPro" id="IPR003309">
    <property type="entry name" value="SCAN_dom"/>
</dbReference>
<dbReference type="Gene3D" id="1.10.4020.10">
    <property type="entry name" value="DNA breaking-rejoining enzymes"/>
    <property type="match status" value="1"/>
</dbReference>
<gene>
    <name evidence="4" type="ORF">Y1Q_0003152</name>
</gene>
<name>A0A151MDN1_ALLMI</name>
<feature type="region of interest" description="Disordered" evidence="2">
    <location>
        <begin position="148"/>
        <end position="179"/>
    </location>
</feature>
<dbReference type="InterPro" id="IPR050916">
    <property type="entry name" value="SCAN-C2H2_zinc_finger"/>
</dbReference>
<dbReference type="InterPro" id="IPR038269">
    <property type="entry name" value="SCAN_sf"/>
</dbReference>
<accession>A0A151MDN1</accession>
<feature type="domain" description="SCAN box" evidence="3">
    <location>
        <begin position="16"/>
        <end position="81"/>
    </location>
</feature>
<evidence type="ECO:0000313" key="4">
    <source>
        <dbReference type="EMBL" id="KYO22634.1"/>
    </source>
</evidence>
<dbReference type="STRING" id="8496.A0A151MDN1"/>
<evidence type="ECO:0000256" key="1">
    <source>
        <dbReference type="ARBA" id="ARBA00023242"/>
    </source>
</evidence>
<proteinExistence type="predicted"/>
<evidence type="ECO:0000313" key="5">
    <source>
        <dbReference type="Proteomes" id="UP000050525"/>
    </source>
</evidence>
<organism evidence="4 5">
    <name type="scientific">Alligator mississippiensis</name>
    <name type="common">American alligator</name>
    <dbReference type="NCBI Taxonomy" id="8496"/>
    <lineage>
        <taxon>Eukaryota</taxon>
        <taxon>Metazoa</taxon>
        <taxon>Chordata</taxon>
        <taxon>Craniata</taxon>
        <taxon>Vertebrata</taxon>
        <taxon>Euteleostomi</taxon>
        <taxon>Archelosauria</taxon>
        <taxon>Archosauria</taxon>
        <taxon>Crocodylia</taxon>
        <taxon>Alligatoridae</taxon>
        <taxon>Alligatorinae</taxon>
        <taxon>Alligator</taxon>
    </lineage>
</organism>
<dbReference type="SMART" id="SM00431">
    <property type="entry name" value="SCAN"/>
    <property type="match status" value="1"/>
</dbReference>
<dbReference type="PANTHER" id="PTHR45935:SF15">
    <property type="entry name" value="SCAN BOX DOMAIN-CONTAINING PROTEIN"/>
    <property type="match status" value="1"/>
</dbReference>
<reference evidence="4 5" key="1">
    <citation type="journal article" date="2012" name="Genome Biol.">
        <title>Sequencing three crocodilian genomes to illuminate the evolution of archosaurs and amniotes.</title>
        <authorList>
            <person name="St John J.A."/>
            <person name="Braun E.L."/>
            <person name="Isberg S.R."/>
            <person name="Miles L.G."/>
            <person name="Chong A.Y."/>
            <person name="Gongora J."/>
            <person name="Dalzell P."/>
            <person name="Moran C."/>
            <person name="Bed'hom B."/>
            <person name="Abzhanov A."/>
            <person name="Burgess S.C."/>
            <person name="Cooksey A.M."/>
            <person name="Castoe T.A."/>
            <person name="Crawford N.G."/>
            <person name="Densmore L.D."/>
            <person name="Drew J.C."/>
            <person name="Edwards S.V."/>
            <person name="Faircloth B.C."/>
            <person name="Fujita M.K."/>
            <person name="Greenwold M.J."/>
            <person name="Hoffmann F.G."/>
            <person name="Howard J.M."/>
            <person name="Iguchi T."/>
            <person name="Janes D.E."/>
            <person name="Khan S.Y."/>
            <person name="Kohno S."/>
            <person name="de Koning A.J."/>
            <person name="Lance S.L."/>
            <person name="McCarthy F.M."/>
            <person name="McCormack J.E."/>
            <person name="Merchant M.E."/>
            <person name="Peterson D.G."/>
            <person name="Pollock D.D."/>
            <person name="Pourmand N."/>
            <person name="Raney B.J."/>
            <person name="Roessler K.A."/>
            <person name="Sanford J.R."/>
            <person name="Sawyer R.H."/>
            <person name="Schmidt C.J."/>
            <person name="Triplett E.W."/>
            <person name="Tuberville T.D."/>
            <person name="Venegas-Anaya M."/>
            <person name="Howard J.T."/>
            <person name="Jarvis E.D."/>
            <person name="Guillette L.J.Jr."/>
            <person name="Glenn T.C."/>
            <person name="Green R.E."/>
            <person name="Ray D.A."/>
        </authorList>
    </citation>
    <scope>NUCLEOTIDE SEQUENCE [LARGE SCALE GENOMIC DNA]</scope>
    <source>
        <strain evidence="4">KSC_2009_1</strain>
    </source>
</reference>
<dbReference type="PROSITE" id="PS50804">
    <property type="entry name" value="SCAN_BOX"/>
    <property type="match status" value="1"/>
</dbReference>
<dbReference type="Pfam" id="PF02023">
    <property type="entry name" value="SCAN"/>
    <property type="match status" value="1"/>
</dbReference>
<dbReference type="AlphaFoldDB" id="A0A151MDN1"/>
<dbReference type="Proteomes" id="UP000050525">
    <property type="component" value="Unassembled WGS sequence"/>
</dbReference>
<dbReference type="PANTHER" id="PTHR45935">
    <property type="entry name" value="PROTEIN ZBED8-RELATED"/>
    <property type="match status" value="1"/>
</dbReference>
<protein>
    <recommendedName>
        <fullName evidence="3">SCAN box domain-containing protein</fullName>
    </recommendedName>
</protein>
<keyword evidence="5" id="KW-1185">Reference proteome</keyword>
<comment type="caution">
    <text evidence="4">The sequence shown here is derived from an EMBL/GenBank/DDBJ whole genome shotgun (WGS) entry which is preliminary data.</text>
</comment>
<dbReference type="SUPFAM" id="SSF47353">
    <property type="entry name" value="Retrovirus capsid dimerization domain-like"/>
    <property type="match status" value="1"/>
</dbReference>
<evidence type="ECO:0000259" key="3">
    <source>
        <dbReference type="PROSITE" id="PS50804"/>
    </source>
</evidence>
<keyword evidence="1" id="KW-0539">Nucleus</keyword>
<evidence type="ECO:0000256" key="2">
    <source>
        <dbReference type="SAM" id="MobiDB-lite"/>
    </source>
</evidence>